<dbReference type="STRING" id="1196031.A361_04260"/>
<proteinExistence type="predicted"/>
<dbReference type="EMBL" id="CP015506">
    <property type="protein sequence ID" value="AND38360.1"/>
    <property type="molecule type" value="Genomic_DNA"/>
</dbReference>
<reference evidence="1 2" key="1">
    <citation type="submission" date="2016-04" db="EMBL/GenBank/DDBJ databases">
        <title>Complete genome sequence of Bacillus oceanisediminis strain 2691.</title>
        <authorList>
            <person name="Jeong H."/>
            <person name="Kim H.J."/>
            <person name="Lee D.-W."/>
        </authorList>
    </citation>
    <scope>NUCLEOTIDE SEQUENCE [LARGE SCALE GENOMIC DNA]</scope>
    <source>
        <strain evidence="1 2">2691</strain>
    </source>
</reference>
<organism evidence="1 2">
    <name type="scientific">Cytobacillus oceanisediminis 2691</name>
    <dbReference type="NCBI Taxonomy" id="1196031"/>
    <lineage>
        <taxon>Bacteria</taxon>
        <taxon>Bacillati</taxon>
        <taxon>Bacillota</taxon>
        <taxon>Bacilli</taxon>
        <taxon>Bacillales</taxon>
        <taxon>Bacillaceae</taxon>
        <taxon>Cytobacillus</taxon>
    </lineage>
</organism>
<dbReference type="RefSeq" id="WP_019379432.1">
    <property type="nucleotide sequence ID" value="NZ_CP015506.1"/>
</dbReference>
<dbReference type="Proteomes" id="UP000077856">
    <property type="component" value="Chromosome"/>
</dbReference>
<accession>A0A160M7A4</accession>
<dbReference type="AlphaFoldDB" id="A0A160M7A4"/>
<sequence>MEKPGFLSEEPGFLFGEWFANRKGQPANRSTVFANRMGKPAIRNVEPANRVPDPEIVVL</sequence>
<evidence type="ECO:0000313" key="1">
    <source>
        <dbReference type="EMBL" id="AND38360.1"/>
    </source>
</evidence>
<dbReference type="KEGG" id="bon:A361_04260"/>
<name>A0A160M7A4_9BACI</name>
<evidence type="ECO:0000313" key="2">
    <source>
        <dbReference type="Proteomes" id="UP000077856"/>
    </source>
</evidence>
<protein>
    <submittedName>
        <fullName evidence="1">Uncharacterized protein</fullName>
    </submittedName>
</protein>
<gene>
    <name evidence="1" type="ORF">A361_04260</name>
</gene>